<evidence type="ECO:0000313" key="4">
    <source>
        <dbReference type="Proteomes" id="UP000289411"/>
    </source>
</evidence>
<accession>A0A4Q2RKI2</accession>
<comment type="caution">
    <text evidence="3">The sequence shown here is derived from an EMBL/GenBank/DDBJ whole genome shotgun (WGS) entry which is preliminary data.</text>
</comment>
<dbReference type="InterPro" id="IPR008571">
    <property type="entry name" value="HerA-like"/>
</dbReference>
<dbReference type="Pfam" id="PF01935">
    <property type="entry name" value="DUF87"/>
    <property type="match status" value="1"/>
</dbReference>
<feature type="domain" description="Helicase HerA central" evidence="2">
    <location>
        <begin position="147"/>
        <end position="391"/>
    </location>
</feature>
<dbReference type="PANTHER" id="PTHR42957:SF1">
    <property type="entry name" value="HELICASE MJ1565-RELATED"/>
    <property type="match status" value="1"/>
</dbReference>
<dbReference type="SUPFAM" id="SSF52540">
    <property type="entry name" value="P-loop containing nucleoside triphosphate hydrolases"/>
    <property type="match status" value="1"/>
</dbReference>
<dbReference type="EMBL" id="QYBC01000001">
    <property type="protein sequence ID" value="RYB07783.1"/>
    <property type="molecule type" value="Genomic_DNA"/>
</dbReference>
<evidence type="ECO:0000259" key="2">
    <source>
        <dbReference type="Pfam" id="PF01935"/>
    </source>
</evidence>
<evidence type="ECO:0000256" key="1">
    <source>
        <dbReference type="SAM" id="MobiDB-lite"/>
    </source>
</evidence>
<proteinExistence type="predicted"/>
<feature type="region of interest" description="Disordered" evidence="1">
    <location>
        <begin position="558"/>
        <end position="577"/>
    </location>
</feature>
<dbReference type="InterPro" id="IPR002789">
    <property type="entry name" value="HerA_central"/>
</dbReference>
<dbReference type="OrthoDB" id="9806951at2"/>
<organism evidence="3 4">
    <name type="scientific">Lichenibacterium ramalinae</name>
    <dbReference type="NCBI Taxonomy" id="2316527"/>
    <lineage>
        <taxon>Bacteria</taxon>
        <taxon>Pseudomonadati</taxon>
        <taxon>Pseudomonadota</taxon>
        <taxon>Alphaproteobacteria</taxon>
        <taxon>Hyphomicrobiales</taxon>
        <taxon>Lichenihabitantaceae</taxon>
        <taxon>Lichenibacterium</taxon>
    </lineage>
</organism>
<dbReference type="Gene3D" id="3.40.50.300">
    <property type="entry name" value="P-loop containing nucleotide triphosphate hydrolases"/>
    <property type="match status" value="2"/>
</dbReference>
<dbReference type="InterPro" id="IPR027417">
    <property type="entry name" value="P-loop_NTPase"/>
</dbReference>
<evidence type="ECO:0000313" key="3">
    <source>
        <dbReference type="EMBL" id="RYB07783.1"/>
    </source>
</evidence>
<dbReference type="PANTHER" id="PTHR42957">
    <property type="entry name" value="HELICASE MJ1565-RELATED"/>
    <property type="match status" value="1"/>
</dbReference>
<keyword evidence="4" id="KW-1185">Reference proteome</keyword>
<protein>
    <submittedName>
        <fullName evidence="3">DUF87 domain-containing protein</fullName>
    </submittedName>
</protein>
<dbReference type="Proteomes" id="UP000289411">
    <property type="component" value="Unassembled WGS sequence"/>
</dbReference>
<dbReference type="AlphaFoldDB" id="A0A4Q2RKI2"/>
<gene>
    <name evidence="3" type="ORF">D3272_01250</name>
</gene>
<reference evidence="3 4" key="2">
    <citation type="submission" date="2019-02" db="EMBL/GenBank/DDBJ databases">
        <title>'Lichenibacterium ramalinii' gen. nov. sp. nov., 'Lichenibacterium minor' gen. nov. sp. nov.</title>
        <authorList>
            <person name="Pankratov T."/>
        </authorList>
    </citation>
    <scope>NUCLEOTIDE SEQUENCE [LARGE SCALE GENOMIC DNA]</scope>
    <source>
        <strain evidence="3 4">RmlP001</strain>
    </source>
</reference>
<sequence length="597" mass="65056">MFERGGPTLSSDDLHHAIAGEGLSRSPVGRVISVTGSRAGVGILPTGDRRSHPTATVGRFVGLRAGQSFIVAMITEATAELPPGAREQGFETSIYIDLMGEIRRDADGAGRFKRGVSEYPAIGDEAVPLDADILRLIYATDDKGLANVGTLHQDQALPACVDVEGLVSKHFALLGTTGVGKSSAMAVILNEIIALRPDLRIFLLDGHNEYGRCFGERANVINSRNVKLPFWLFNFEEFTDVVYGGRPAVAEEVEILAEVLPIAKGLYTQYKGGDRAMRRKGDPRVSGFTVDTPVPYTIQDLLSQIDERMGRLENRGARMHYHRLMTRIETIRNDPHYAFMFENANVGGDTMGELLTNLFRLDSAAKPISVMQMAGLPPETIDAVVCVLCRLAFDFGLWSEGAVPLLFVCEEAHRYASSDASAGFTPTRRALTRIAREGRKYRVSLGLVTQRPAELDPTIIAQCGTLFAMRMANDRDQALLRSAVSDAATNLLSFVPTLATGEAVAFGEGVTVPVRLAFRRMPPERVPRNELSQALGHPGSGAGDVDFIRSVVERWRGASMSGRPRHEEAEAEESPDLRLLRNRLESSLLRPSPTSAG</sequence>
<name>A0A4Q2RKI2_9HYPH</name>
<reference evidence="3 4" key="1">
    <citation type="submission" date="2018-09" db="EMBL/GenBank/DDBJ databases">
        <authorList>
            <person name="Grouzdev D.S."/>
            <person name="Krutkina M.S."/>
        </authorList>
    </citation>
    <scope>NUCLEOTIDE SEQUENCE [LARGE SCALE GENOMIC DNA]</scope>
    <source>
        <strain evidence="3 4">RmlP001</strain>
    </source>
</reference>